<keyword evidence="4" id="KW-1185">Reference proteome</keyword>
<dbReference type="Proteomes" id="UP001055125">
    <property type="component" value="Unassembled WGS sequence"/>
</dbReference>
<protein>
    <recommendedName>
        <fullName evidence="5">Lipoprotein</fullName>
    </recommendedName>
</protein>
<evidence type="ECO:0008006" key="5">
    <source>
        <dbReference type="Google" id="ProtNLM"/>
    </source>
</evidence>
<evidence type="ECO:0000256" key="2">
    <source>
        <dbReference type="SAM" id="SignalP"/>
    </source>
</evidence>
<feature type="chain" id="PRO_5046259341" description="Lipoprotein" evidence="2">
    <location>
        <begin position="23"/>
        <end position="112"/>
    </location>
</feature>
<accession>A0ABQ4RYI2</accession>
<sequence length="112" mass="11036">MLPRSLSLTLAALGLVALTCSACGRRGGLQPPDGEATVSPTASAPASARQLPRSVGLGGGTAAPDPAAVQDGDELPASAVAAGGTDAPVTTTRGAKRGYTIPKQPFFLDPLL</sequence>
<evidence type="ECO:0000313" key="3">
    <source>
        <dbReference type="EMBL" id="GJD95242.1"/>
    </source>
</evidence>
<organism evidence="3 4">
    <name type="scientific">Methylobacterium iners</name>
    <dbReference type="NCBI Taxonomy" id="418707"/>
    <lineage>
        <taxon>Bacteria</taxon>
        <taxon>Pseudomonadati</taxon>
        <taxon>Pseudomonadota</taxon>
        <taxon>Alphaproteobacteria</taxon>
        <taxon>Hyphomicrobiales</taxon>
        <taxon>Methylobacteriaceae</taxon>
        <taxon>Methylobacterium</taxon>
    </lineage>
</organism>
<proteinExistence type="predicted"/>
<gene>
    <name evidence="3" type="ORF">OCOJLMKI_2453</name>
</gene>
<dbReference type="EMBL" id="BPQP01000034">
    <property type="protein sequence ID" value="GJD95242.1"/>
    <property type="molecule type" value="Genomic_DNA"/>
</dbReference>
<reference evidence="3" key="2">
    <citation type="submission" date="2021-08" db="EMBL/GenBank/DDBJ databases">
        <authorList>
            <person name="Tani A."/>
            <person name="Ola A."/>
            <person name="Ogura Y."/>
            <person name="Katsura K."/>
            <person name="Hayashi T."/>
        </authorList>
    </citation>
    <scope>NUCLEOTIDE SEQUENCE</scope>
    <source>
        <strain evidence="3">DSM 19015</strain>
    </source>
</reference>
<dbReference type="RefSeq" id="WP_238244383.1">
    <property type="nucleotide sequence ID" value="NZ_BPQP01000034.1"/>
</dbReference>
<keyword evidence="2" id="KW-0732">Signal</keyword>
<evidence type="ECO:0000256" key="1">
    <source>
        <dbReference type="SAM" id="MobiDB-lite"/>
    </source>
</evidence>
<name>A0ABQ4RYI2_9HYPH</name>
<feature type="compositionally biased region" description="Low complexity" evidence="1">
    <location>
        <begin position="36"/>
        <end position="48"/>
    </location>
</feature>
<feature type="region of interest" description="Disordered" evidence="1">
    <location>
        <begin position="26"/>
        <end position="71"/>
    </location>
</feature>
<feature type="signal peptide" evidence="2">
    <location>
        <begin position="1"/>
        <end position="22"/>
    </location>
</feature>
<reference evidence="3" key="1">
    <citation type="journal article" date="2021" name="Front. Microbiol.">
        <title>Comprehensive Comparative Genomics and Phenotyping of Methylobacterium Species.</title>
        <authorList>
            <person name="Alessa O."/>
            <person name="Ogura Y."/>
            <person name="Fujitani Y."/>
            <person name="Takami H."/>
            <person name="Hayashi T."/>
            <person name="Sahin N."/>
            <person name="Tani A."/>
        </authorList>
    </citation>
    <scope>NUCLEOTIDE SEQUENCE</scope>
    <source>
        <strain evidence="3">DSM 19015</strain>
    </source>
</reference>
<comment type="caution">
    <text evidence="3">The sequence shown here is derived from an EMBL/GenBank/DDBJ whole genome shotgun (WGS) entry which is preliminary data.</text>
</comment>
<evidence type="ECO:0000313" key="4">
    <source>
        <dbReference type="Proteomes" id="UP001055125"/>
    </source>
</evidence>